<evidence type="ECO:0000313" key="3">
    <source>
        <dbReference type="Proteomes" id="UP000030655"/>
    </source>
</evidence>
<proteinExistence type="predicted"/>
<organism evidence="2 3">
    <name type="scientific">Anncaliia algerae PRA339</name>
    <dbReference type="NCBI Taxonomy" id="1288291"/>
    <lineage>
        <taxon>Eukaryota</taxon>
        <taxon>Fungi</taxon>
        <taxon>Fungi incertae sedis</taxon>
        <taxon>Microsporidia</taxon>
        <taxon>Tubulinosematoidea</taxon>
        <taxon>Tubulinosematidae</taxon>
        <taxon>Anncaliia</taxon>
    </lineage>
</organism>
<dbReference type="Proteomes" id="UP000030655">
    <property type="component" value="Unassembled WGS sequence"/>
</dbReference>
<accession>A0A059F125</accession>
<feature type="signal peptide" evidence="1">
    <location>
        <begin position="1"/>
        <end position="20"/>
    </location>
</feature>
<evidence type="ECO:0000313" key="2">
    <source>
        <dbReference type="EMBL" id="KCZ80983.1"/>
    </source>
</evidence>
<protein>
    <submittedName>
        <fullName evidence="2">Uncharacterized protein</fullName>
    </submittedName>
</protein>
<reference evidence="2 3" key="2">
    <citation type="submission" date="2014-03" db="EMBL/GenBank/DDBJ databases">
        <title>The Genome Sequence of Anncaliia algerae insect isolate PRA339.</title>
        <authorList>
            <consortium name="The Broad Institute Genome Sequencing Platform"/>
            <consortium name="The Broad Institute Genome Sequencing Center for Infectious Disease"/>
            <person name="Cuomo C."/>
            <person name="Becnel J."/>
            <person name="Sanscrainte N."/>
            <person name="Walker B."/>
            <person name="Young S.K."/>
            <person name="Zeng Q."/>
            <person name="Gargeya S."/>
            <person name="Fitzgerald M."/>
            <person name="Haas B."/>
            <person name="Abouelleil A."/>
            <person name="Alvarado L."/>
            <person name="Arachchi H.M."/>
            <person name="Berlin A.M."/>
            <person name="Chapman S.B."/>
            <person name="Dewar J."/>
            <person name="Goldberg J."/>
            <person name="Griggs A."/>
            <person name="Gujja S."/>
            <person name="Hansen M."/>
            <person name="Howarth C."/>
            <person name="Imamovic A."/>
            <person name="Larimer J."/>
            <person name="McCowan C."/>
            <person name="Murphy C."/>
            <person name="Neiman D."/>
            <person name="Pearson M."/>
            <person name="Priest M."/>
            <person name="Roberts A."/>
            <person name="Saif S."/>
            <person name="Shea T."/>
            <person name="Sisk P."/>
            <person name="Sykes S."/>
            <person name="Wortman J."/>
            <person name="Nusbaum C."/>
            <person name="Birren B."/>
        </authorList>
    </citation>
    <scope>NUCLEOTIDE SEQUENCE [LARGE SCALE GENOMIC DNA]</scope>
    <source>
        <strain evidence="2 3">PRA339</strain>
    </source>
</reference>
<gene>
    <name evidence="2" type="ORF">H312_01588</name>
</gene>
<dbReference type="EMBL" id="KK365154">
    <property type="protein sequence ID" value="KCZ80983.1"/>
    <property type="molecule type" value="Genomic_DNA"/>
</dbReference>
<keyword evidence="1" id="KW-0732">Signal</keyword>
<keyword evidence="3" id="KW-1185">Reference proteome</keyword>
<sequence>MWSIIKFAFNFLLLTEILYCASSPKVQKPAANIEDALSKKMPAMVGVDSIFKILHGKLNNFYKMSAIYDFSELIHGSVELKRIKNLPSCMNSNNTMITKAHILKIEEAQRFLSESSTLFNKNNFMDAKLIFKNMKYIALGKYMSSLVFEIEHCFSNLYNFYFQKIFKQINILNEQISKNKQIQNSKNCSDPINIENVMILKNYLENYQGKLHKLHESINNYNNFYKIWEKLTDNEKFYVIHDYVNTEAQYFKNKIIFLFLDHKIFELEKYQKDYSIYENEIKNILRLNRREEVHKYIPYFSEKYINVFFNGQILVKKSHILAEFLNKYDFGDNIHKNRIKEYLMYINNMLEEINSKEYLKEFFILTEENCRYISEIEIQELKRFFDKKYNEFSCMMENKNPSIKSIFLQISNPPFKEFEKLNKAYMKNSGIETKFEEVKFKNNSSKPSLLLLDKLPLFLVLKDLKKNVIDFYKKIIQARFFQNIIINGN</sequence>
<dbReference type="HOGENOM" id="CLU_557739_0_0_1"/>
<feature type="chain" id="PRO_5001572434" evidence="1">
    <location>
        <begin position="21"/>
        <end position="489"/>
    </location>
</feature>
<evidence type="ECO:0000256" key="1">
    <source>
        <dbReference type="SAM" id="SignalP"/>
    </source>
</evidence>
<dbReference type="AlphaFoldDB" id="A0A059F125"/>
<reference evidence="3" key="1">
    <citation type="submission" date="2013-02" db="EMBL/GenBank/DDBJ databases">
        <authorList>
            <consortium name="The Broad Institute Genome Sequencing Platform"/>
            <person name="Cuomo C."/>
            <person name="Becnel J."/>
            <person name="Sanscrainte N."/>
            <person name="Walker B."/>
            <person name="Young S.K."/>
            <person name="Zeng Q."/>
            <person name="Gargeya S."/>
            <person name="Fitzgerald M."/>
            <person name="Haas B."/>
            <person name="Abouelleil A."/>
            <person name="Alvarado L."/>
            <person name="Arachchi H.M."/>
            <person name="Berlin A.M."/>
            <person name="Chapman S.B."/>
            <person name="Dewar J."/>
            <person name="Goldberg J."/>
            <person name="Griggs A."/>
            <person name="Gujja S."/>
            <person name="Hansen M."/>
            <person name="Howarth C."/>
            <person name="Imamovic A."/>
            <person name="Larimer J."/>
            <person name="McCowan C."/>
            <person name="Murphy C."/>
            <person name="Neiman D."/>
            <person name="Pearson M."/>
            <person name="Priest M."/>
            <person name="Roberts A."/>
            <person name="Saif S."/>
            <person name="Shea T."/>
            <person name="Sisk P."/>
            <person name="Sykes S."/>
            <person name="Wortman J."/>
            <person name="Nusbaum C."/>
            <person name="Birren B."/>
        </authorList>
    </citation>
    <scope>NUCLEOTIDE SEQUENCE [LARGE SCALE GENOMIC DNA]</scope>
    <source>
        <strain evidence="3">PRA339</strain>
    </source>
</reference>
<dbReference type="VEuPathDB" id="MicrosporidiaDB:H312_01588"/>
<name>A0A059F125_9MICR</name>
<dbReference type="OrthoDB" id="10347506at2759"/>